<feature type="non-terminal residue" evidence="2">
    <location>
        <position position="1"/>
    </location>
</feature>
<dbReference type="Proteomes" id="UP000735302">
    <property type="component" value="Unassembled WGS sequence"/>
</dbReference>
<name>A0AAV3ZPD3_9GAST</name>
<keyword evidence="3" id="KW-1185">Reference proteome</keyword>
<evidence type="ECO:0000313" key="2">
    <source>
        <dbReference type="EMBL" id="GFN96521.1"/>
    </source>
</evidence>
<protein>
    <submittedName>
        <fullName evidence="2">Uncharacterized protein</fullName>
    </submittedName>
</protein>
<feature type="region of interest" description="Disordered" evidence="1">
    <location>
        <begin position="1"/>
        <end position="107"/>
    </location>
</feature>
<accession>A0AAV3ZPD3</accession>
<feature type="region of interest" description="Disordered" evidence="1">
    <location>
        <begin position="123"/>
        <end position="182"/>
    </location>
</feature>
<evidence type="ECO:0000313" key="3">
    <source>
        <dbReference type="Proteomes" id="UP000735302"/>
    </source>
</evidence>
<dbReference type="EMBL" id="BLXT01002682">
    <property type="protein sequence ID" value="GFN96521.1"/>
    <property type="molecule type" value="Genomic_DNA"/>
</dbReference>
<proteinExistence type="predicted"/>
<dbReference type="AlphaFoldDB" id="A0AAV3ZPD3"/>
<reference evidence="2 3" key="1">
    <citation type="journal article" date="2021" name="Elife">
        <title>Chloroplast acquisition without the gene transfer in kleptoplastic sea slugs, Plakobranchus ocellatus.</title>
        <authorList>
            <person name="Maeda T."/>
            <person name="Takahashi S."/>
            <person name="Yoshida T."/>
            <person name="Shimamura S."/>
            <person name="Takaki Y."/>
            <person name="Nagai Y."/>
            <person name="Toyoda A."/>
            <person name="Suzuki Y."/>
            <person name="Arimoto A."/>
            <person name="Ishii H."/>
            <person name="Satoh N."/>
            <person name="Nishiyama T."/>
            <person name="Hasebe M."/>
            <person name="Maruyama T."/>
            <person name="Minagawa J."/>
            <person name="Obokata J."/>
            <person name="Shigenobu S."/>
        </authorList>
    </citation>
    <scope>NUCLEOTIDE SEQUENCE [LARGE SCALE GENOMIC DNA]</scope>
</reference>
<sequence>TRYVYQENHLPRRRAGLRAEIEPARQETVQTGAAHRPTRPTGGALEQRPYRRERPIGAPGGARVYPGGGRSDGRGLSDDRADLRDTGTETEQAGALIGVPCGPTTPPGERPCCRAWTIGAPKPARDETVETGAAQWPTGPTGGALGQRPYRRERPSGALGGAAVYPGGGCSDGRSLAGPRRS</sequence>
<organism evidence="2 3">
    <name type="scientific">Plakobranchus ocellatus</name>
    <dbReference type="NCBI Taxonomy" id="259542"/>
    <lineage>
        <taxon>Eukaryota</taxon>
        <taxon>Metazoa</taxon>
        <taxon>Spiralia</taxon>
        <taxon>Lophotrochozoa</taxon>
        <taxon>Mollusca</taxon>
        <taxon>Gastropoda</taxon>
        <taxon>Heterobranchia</taxon>
        <taxon>Euthyneura</taxon>
        <taxon>Panpulmonata</taxon>
        <taxon>Sacoglossa</taxon>
        <taxon>Placobranchoidea</taxon>
        <taxon>Plakobranchidae</taxon>
        <taxon>Plakobranchus</taxon>
    </lineage>
</organism>
<comment type="caution">
    <text evidence="2">The sequence shown here is derived from an EMBL/GenBank/DDBJ whole genome shotgun (WGS) entry which is preliminary data.</text>
</comment>
<gene>
    <name evidence="2" type="ORF">PoB_002302700</name>
</gene>
<feature type="compositionally biased region" description="Basic and acidic residues" evidence="1">
    <location>
        <begin position="71"/>
        <end position="87"/>
    </location>
</feature>
<evidence type="ECO:0000256" key="1">
    <source>
        <dbReference type="SAM" id="MobiDB-lite"/>
    </source>
</evidence>